<dbReference type="SUPFAM" id="SSF47413">
    <property type="entry name" value="lambda repressor-like DNA-binding domains"/>
    <property type="match status" value="1"/>
</dbReference>
<reference evidence="2" key="1">
    <citation type="journal article" date="2014" name="Int. J. Syst. Evol. Microbiol.">
        <title>Complete genome sequence of Corynebacterium casei LMG S-19264T (=DSM 44701T), isolated from a smear-ripened cheese.</title>
        <authorList>
            <consortium name="US DOE Joint Genome Institute (JGI-PGF)"/>
            <person name="Walter F."/>
            <person name="Albersmeier A."/>
            <person name="Kalinowski J."/>
            <person name="Ruckert C."/>
        </authorList>
    </citation>
    <scope>NUCLEOTIDE SEQUENCE</scope>
    <source>
        <strain evidence="2">JCM 13064</strain>
    </source>
</reference>
<dbReference type="Gene3D" id="1.10.260.40">
    <property type="entry name" value="lambda repressor-like DNA-binding domains"/>
    <property type="match status" value="1"/>
</dbReference>
<comment type="caution">
    <text evidence="2">The sequence shown here is derived from an EMBL/GenBank/DDBJ whole genome shotgun (WGS) entry which is preliminary data.</text>
</comment>
<protein>
    <submittedName>
        <fullName evidence="2">Transcriptional regulator</fullName>
    </submittedName>
</protein>
<dbReference type="RefSeq" id="WP_189167724.1">
    <property type="nucleotide sequence ID" value="NZ_BMNT01000075.1"/>
</dbReference>
<reference evidence="2" key="2">
    <citation type="submission" date="2020-09" db="EMBL/GenBank/DDBJ databases">
        <authorList>
            <person name="Sun Q."/>
            <person name="Ohkuma M."/>
        </authorList>
    </citation>
    <scope>NUCLEOTIDE SEQUENCE</scope>
    <source>
        <strain evidence="2">JCM 13064</strain>
    </source>
</reference>
<evidence type="ECO:0000259" key="1">
    <source>
        <dbReference type="PROSITE" id="PS50943"/>
    </source>
</evidence>
<accession>A0A917VWC0</accession>
<dbReference type="PROSITE" id="PS50943">
    <property type="entry name" value="HTH_CROC1"/>
    <property type="match status" value="1"/>
</dbReference>
<sequence>MPSPSHAVTQAKQALGARLREIRLVAGLTGRDLGDLAGWHSSKVSRIEHGRQPPSERDISTWCRHCGADDQAADLVASLRTIDEMYIEWRRMQRTGLQRLQQAAVPLYERTACFRVYEPSLIPGLFQTAEYALALMRAVVAFREIPDDTPQAVEARLQRQKVLDSSGRRCVVILEEAALRNRIGGAEVMAGQLGRLLTVATRSNISLGIIPIRDRAMWPTNGFWIFDKERVLVETLSAELTITQPREIALYAKAFTELADLASYGAAARTLIASAIAALDR</sequence>
<feature type="domain" description="HTH cro/C1-type" evidence="1">
    <location>
        <begin position="19"/>
        <end position="55"/>
    </location>
</feature>
<keyword evidence="3" id="KW-1185">Reference proteome</keyword>
<dbReference type="SMART" id="SM00530">
    <property type="entry name" value="HTH_XRE"/>
    <property type="match status" value="1"/>
</dbReference>
<dbReference type="InterPro" id="IPR043917">
    <property type="entry name" value="DUF5753"/>
</dbReference>
<dbReference type="EMBL" id="BMNT01000075">
    <property type="protein sequence ID" value="GGL20919.1"/>
    <property type="molecule type" value="Genomic_DNA"/>
</dbReference>
<dbReference type="InterPro" id="IPR010982">
    <property type="entry name" value="Lambda_DNA-bd_dom_sf"/>
</dbReference>
<name>A0A917VWC0_9ACTN</name>
<dbReference type="AlphaFoldDB" id="A0A917VWC0"/>
<dbReference type="Pfam" id="PF13560">
    <property type="entry name" value="HTH_31"/>
    <property type="match status" value="1"/>
</dbReference>
<evidence type="ECO:0000313" key="3">
    <source>
        <dbReference type="Proteomes" id="UP000645217"/>
    </source>
</evidence>
<gene>
    <name evidence="2" type="ORF">GCM10007964_73590</name>
</gene>
<evidence type="ECO:0000313" key="2">
    <source>
        <dbReference type="EMBL" id="GGL20919.1"/>
    </source>
</evidence>
<proteinExistence type="predicted"/>
<organism evidence="2 3">
    <name type="scientific">Sphaerisporangium melleum</name>
    <dbReference type="NCBI Taxonomy" id="321316"/>
    <lineage>
        <taxon>Bacteria</taxon>
        <taxon>Bacillati</taxon>
        <taxon>Actinomycetota</taxon>
        <taxon>Actinomycetes</taxon>
        <taxon>Streptosporangiales</taxon>
        <taxon>Streptosporangiaceae</taxon>
        <taxon>Sphaerisporangium</taxon>
    </lineage>
</organism>
<dbReference type="GO" id="GO:0003677">
    <property type="term" value="F:DNA binding"/>
    <property type="evidence" value="ECO:0007669"/>
    <property type="project" value="InterPro"/>
</dbReference>
<dbReference type="CDD" id="cd00093">
    <property type="entry name" value="HTH_XRE"/>
    <property type="match status" value="1"/>
</dbReference>
<dbReference type="Pfam" id="PF19054">
    <property type="entry name" value="DUF5753"/>
    <property type="match status" value="1"/>
</dbReference>
<dbReference type="Proteomes" id="UP000645217">
    <property type="component" value="Unassembled WGS sequence"/>
</dbReference>
<dbReference type="InterPro" id="IPR001387">
    <property type="entry name" value="Cro/C1-type_HTH"/>
</dbReference>